<evidence type="ECO:0000256" key="3">
    <source>
        <dbReference type="ARBA" id="ARBA00022989"/>
    </source>
</evidence>
<accession>A0AAX4HSM7</accession>
<dbReference type="InterPro" id="IPR056738">
    <property type="entry name" value="NfeD1b_N"/>
</dbReference>
<comment type="subcellular location">
    <subcellularLocation>
        <location evidence="1">Membrane</location>
        <topology evidence="1">Multi-pass membrane protein</topology>
    </subcellularLocation>
</comment>
<dbReference type="InterPro" id="IPR002810">
    <property type="entry name" value="NfeD-like_C"/>
</dbReference>
<dbReference type="InterPro" id="IPR012340">
    <property type="entry name" value="NA-bd_OB-fold"/>
</dbReference>
<dbReference type="SUPFAM" id="SSF52096">
    <property type="entry name" value="ClpP/crotonase"/>
    <property type="match status" value="1"/>
</dbReference>
<feature type="transmembrane region" description="Helical" evidence="5">
    <location>
        <begin position="312"/>
        <end position="330"/>
    </location>
</feature>
<feature type="transmembrane region" description="Helical" evidence="5">
    <location>
        <begin position="263"/>
        <end position="284"/>
    </location>
</feature>
<dbReference type="Pfam" id="PF24961">
    <property type="entry name" value="NfeD_membrane"/>
    <property type="match status" value="1"/>
</dbReference>
<evidence type="ECO:0000259" key="7">
    <source>
        <dbReference type="Pfam" id="PF24961"/>
    </source>
</evidence>
<evidence type="ECO:0000256" key="2">
    <source>
        <dbReference type="ARBA" id="ARBA00022692"/>
    </source>
</evidence>
<dbReference type="GO" id="GO:0016020">
    <property type="term" value="C:membrane"/>
    <property type="evidence" value="ECO:0007669"/>
    <property type="project" value="UniProtKB-SubCell"/>
</dbReference>
<protein>
    <submittedName>
        <fullName evidence="9">NfeD family protein</fullName>
    </submittedName>
</protein>
<dbReference type="InterPro" id="IPR029045">
    <property type="entry name" value="ClpP/crotonase-like_dom_sf"/>
</dbReference>
<evidence type="ECO:0000313" key="9">
    <source>
        <dbReference type="EMBL" id="WPU66385.1"/>
    </source>
</evidence>
<dbReference type="RefSeq" id="WP_321398537.1">
    <property type="nucleotide sequence ID" value="NZ_CP139487.1"/>
</dbReference>
<dbReference type="Proteomes" id="UP001324634">
    <property type="component" value="Chromosome"/>
</dbReference>
<organism evidence="9 10">
    <name type="scientific">Peredibacter starrii</name>
    <dbReference type="NCBI Taxonomy" id="28202"/>
    <lineage>
        <taxon>Bacteria</taxon>
        <taxon>Pseudomonadati</taxon>
        <taxon>Bdellovibrionota</taxon>
        <taxon>Bacteriovoracia</taxon>
        <taxon>Bacteriovoracales</taxon>
        <taxon>Bacteriovoracaceae</taxon>
        <taxon>Peredibacter</taxon>
    </lineage>
</organism>
<feature type="transmembrane region" description="Helical" evidence="5">
    <location>
        <begin position="290"/>
        <end position="307"/>
    </location>
</feature>
<proteinExistence type="predicted"/>
<evidence type="ECO:0000256" key="4">
    <source>
        <dbReference type="ARBA" id="ARBA00023136"/>
    </source>
</evidence>
<dbReference type="EMBL" id="CP139487">
    <property type="protein sequence ID" value="WPU66385.1"/>
    <property type="molecule type" value="Genomic_DNA"/>
</dbReference>
<evidence type="ECO:0000259" key="6">
    <source>
        <dbReference type="Pfam" id="PF01957"/>
    </source>
</evidence>
<dbReference type="PANTHER" id="PTHR33507">
    <property type="entry name" value="INNER MEMBRANE PROTEIN YBBJ"/>
    <property type="match status" value="1"/>
</dbReference>
<feature type="domain" description="NfeD1b N-terminal" evidence="8">
    <location>
        <begin position="37"/>
        <end position="128"/>
    </location>
</feature>
<keyword evidence="3 5" id="KW-1133">Transmembrane helix</keyword>
<name>A0AAX4HSM7_9BACT</name>
<evidence type="ECO:0000256" key="5">
    <source>
        <dbReference type="SAM" id="Phobius"/>
    </source>
</evidence>
<keyword evidence="4 5" id="KW-0472">Membrane</keyword>
<dbReference type="SUPFAM" id="SSF141322">
    <property type="entry name" value="NfeD domain-like"/>
    <property type="match status" value="1"/>
</dbReference>
<keyword evidence="10" id="KW-1185">Reference proteome</keyword>
<feature type="domain" description="NfeD-like C-terminal" evidence="6">
    <location>
        <begin position="379"/>
        <end position="428"/>
    </location>
</feature>
<feature type="domain" description="NfeD integral membrane" evidence="7">
    <location>
        <begin position="243"/>
        <end position="357"/>
    </location>
</feature>
<evidence type="ECO:0000259" key="8">
    <source>
        <dbReference type="Pfam" id="PF25145"/>
    </source>
</evidence>
<evidence type="ECO:0000313" key="10">
    <source>
        <dbReference type="Proteomes" id="UP001324634"/>
    </source>
</evidence>
<dbReference type="InterPro" id="IPR052165">
    <property type="entry name" value="Membrane_assoc_protease"/>
</dbReference>
<feature type="transmembrane region" description="Helical" evidence="5">
    <location>
        <begin position="237"/>
        <end position="256"/>
    </location>
</feature>
<dbReference type="InterPro" id="IPR056739">
    <property type="entry name" value="NfeD_membrane"/>
</dbReference>
<dbReference type="Gene3D" id="2.40.50.140">
    <property type="entry name" value="Nucleic acid-binding proteins"/>
    <property type="match status" value="1"/>
</dbReference>
<evidence type="ECO:0000256" key="1">
    <source>
        <dbReference type="ARBA" id="ARBA00004141"/>
    </source>
</evidence>
<dbReference type="Pfam" id="PF01957">
    <property type="entry name" value="NfeD"/>
    <property type="match status" value="1"/>
</dbReference>
<dbReference type="Pfam" id="PF25145">
    <property type="entry name" value="NfeD1b_N"/>
    <property type="match status" value="1"/>
</dbReference>
<dbReference type="PANTHER" id="PTHR33507:SF4">
    <property type="entry name" value="NODULATION COMPETITIVENESS PROTEIN NFED"/>
    <property type="match status" value="1"/>
</dbReference>
<keyword evidence="2 5" id="KW-0812">Transmembrane</keyword>
<gene>
    <name evidence="9" type="ORF">SOO65_06470</name>
</gene>
<sequence length="436" mass="47022">MRQRIILQFLVFVLGVLPLTGLCSDYVVNEISLLSINSAITPASYDYLNQHFKALPKTSLIVLKMNTPGGLVTTTKDIITMFGREKRPVVVWITPEGASASSAGAIIASASHFLFMSPGSNIGAATPVGLGEDIKEGDGRKKALNDLTALVRSLSTSRGRPSLPFEKMITGAESYTDAEAIKLGIINGVISNEQDLITYLNGKTLSLDGDIKTLRLSNNLQFKEYEATMGQKLLEVLANPSTAYFLFLIGVALIYFELQAPGGYVAGSFGVAFIILAAIAFQVLPLDWGSMGLIVLGIGLLVLEVFITSYGLLSVAGLAAFVVGSLFLFHGDAGYISVQYPVLFSTLAGVVFAIGLMVWYLWNDKKKQKSPGDFFLPTGAKGSVLTRLSGDQYQVKVLGEIWRAEAQENFEIGDQVEVVSVDSKQLLIKIKKTSHS</sequence>
<reference evidence="9 10" key="1">
    <citation type="submission" date="2023-11" db="EMBL/GenBank/DDBJ databases">
        <title>Peredibacter starrii A3.12.</title>
        <authorList>
            <person name="Mitchell R.J."/>
        </authorList>
    </citation>
    <scope>NUCLEOTIDE SEQUENCE [LARGE SCALE GENOMIC DNA]</scope>
    <source>
        <strain evidence="9 10">A3.12</strain>
    </source>
</reference>
<dbReference type="KEGG" id="psti:SOO65_06470"/>
<dbReference type="AlphaFoldDB" id="A0AAX4HSM7"/>
<feature type="transmembrane region" description="Helical" evidence="5">
    <location>
        <begin position="342"/>
        <end position="362"/>
    </location>
</feature>
<dbReference type="Gene3D" id="3.90.226.10">
    <property type="entry name" value="2-enoyl-CoA Hydratase, Chain A, domain 1"/>
    <property type="match status" value="1"/>
</dbReference>